<dbReference type="EMBL" id="CABWMC010000029">
    <property type="protein sequence ID" value="VXC53836.1"/>
    <property type="molecule type" value="Genomic_DNA"/>
</dbReference>
<dbReference type="AlphaFoldDB" id="A0A1C3T766"/>
<name>A0A1C3T766_BACMY</name>
<evidence type="ECO:0000313" key="2">
    <source>
        <dbReference type="Proteomes" id="UP000437562"/>
    </source>
</evidence>
<organism evidence="1 2">
    <name type="scientific">Bacillus mycoides</name>
    <dbReference type="NCBI Taxonomy" id="1405"/>
    <lineage>
        <taxon>Bacteria</taxon>
        <taxon>Bacillati</taxon>
        <taxon>Bacillota</taxon>
        <taxon>Bacilli</taxon>
        <taxon>Bacillales</taxon>
        <taxon>Bacillaceae</taxon>
        <taxon>Bacillus</taxon>
        <taxon>Bacillus cereus group</taxon>
    </lineage>
</organism>
<dbReference type="Pfam" id="PF12207">
    <property type="entry name" value="DUF3600"/>
    <property type="match status" value="1"/>
</dbReference>
<dbReference type="OMA" id="YMRFNAK"/>
<sequence>MSLDCRVRESIQEEAKGIIAPPELKEKVIVQIKMKSGGSKRKKRLIAGVLAAAFLIPTTGFAYQSIMADGIYGSFENLKKHAGAITLEGYMRFNAKLSQAKDEMGAKEYEEFTKELKKLTNAKLEYGDSNGNIDYDQLSPAKKEEMKKVEMELQPYFDKLNGHKSSKEVLTSEEYEQYMEALMSYQTVLVKAKSSGGITVEEVPEAYKERFIKAEQFMEYVDEKVSFSY</sequence>
<accession>A0A653ZFJ0</accession>
<accession>A0A1C3T766</accession>
<dbReference type="InterPro" id="IPR038267">
    <property type="entry name" value="ECF_sigma_eff"/>
</dbReference>
<dbReference type="InterPro" id="IPR022019">
    <property type="entry name" value="DUF3600"/>
</dbReference>
<evidence type="ECO:0000313" key="1">
    <source>
        <dbReference type="EMBL" id="VXC53836.1"/>
    </source>
</evidence>
<dbReference type="RefSeq" id="WP_002141441.1">
    <property type="nucleotide sequence ID" value="NZ_CP035978.1"/>
</dbReference>
<gene>
    <name evidence="1" type="ORF">BACI71_40127</name>
</gene>
<dbReference type="Proteomes" id="UP000437562">
    <property type="component" value="Unassembled WGS sequence"/>
</dbReference>
<reference evidence="1 2" key="1">
    <citation type="submission" date="2019-10" db="EMBL/GenBank/DDBJ databases">
        <authorList>
            <person name="Karimi E."/>
        </authorList>
    </citation>
    <scope>NUCLEOTIDE SEQUENCE [LARGE SCALE GENOMIC DNA]</scope>
    <source>
        <strain evidence="1">Bacillus sp. 71</strain>
    </source>
</reference>
<dbReference type="Gene3D" id="1.10.3950.10">
    <property type="entry name" value="putative ecf-type sigma factor negative effector from bacillus cereus"/>
    <property type="match status" value="1"/>
</dbReference>
<proteinExistence type="predicted"/>
<protein>
    <submittedName>
        <fullName evidence="1">ECF-type sigma factor negative effector</fullName>
    </submittedName>
</protein>